<dbReference type="RefSeq" id="WP_378282842.1">
    <property type="nucleotide sequence ID" value="NZ_JBHSON010000020.1"/>
</dbReference>
<evidence type="ECO:0000313" key="4">
    <source>
        <dbReference type="Proteomes" id="UP001596074"/>
    </source>
</evidence>
<sequence>MIGTFWRRHLTGGELEEAEDLARACSEYDQEAGFSRIVPPALRTGARHLLVRLDAPAAPLVAYLHLDGAECGTLIVHPDARSNGVATAVLESAGLPGAHGWAEGHHPAAERLARRFGCTERARIWRSVRPLSGPHAAPLPPPAVPLTESADPGPARRLWRAAGLPERYRPPGDGSARLLYAGGPGGAPAGYAWLERGTRTVERLRTGVLRAVVPAVQGAGTGSALAAGALALLRDEGVQAVEAGLDPALPRAVRSARLLGFQRTQDDVLYAVSKPRELGKS</sequence>
<evidence type="ECO:0000259" key="2">
    <source>
        <dbReference type="PROSITE" id="PS51186"/>
    </source>
</evidence>
<dbReference type="PROSITE" id="PS51186">
    <property type="entry name" value="GNAT"/>
    <property type="match status" value="1"/>
</dbReference>
<feature type="region of interest" description="Disordered" evidence="1">
    <location>
        <begin position="132"/>
        <end position="154"/>
    </location>
</feature>
<evidence type="ECO:0000256" key="1">
    <source>
        <dbReference type="SAM" id="MobiDB-lite"/>
    </source>
</evidence>
<evidence type="ECO:0000313" key="3">
    <source>
        <dbReference type="EMBL" id="MFC5747225.1"/>
    </source>
</evidence>
<comment type="caution">
    <text evidence="3">The sequence shown here is derived from an EMBL/GenBank/DDBJ whole genome shotgun (WGS) entry which is preliminary data.</text>
</comment>
<dbReference type="InterPro" id="IPR000182">
    <property type="entry name" value="GNAT_dom"/>
</dbReference>
<protein>
    <recommendedName>
        <fullName evidence="2">N-acetyltransferase domain-containing protein</fullName>
    </recommendedName>
</protein>
<organism evidence="3 4">
    <name type="scientific">Actinomadura rugatobispora</name>
    <dbReference type="NCBI Taxonomy" id="1994"/>
    <lineage>
        <taxon>Bacteria</taxon>
        <taxon>Bacillati</taxon>
        <taxon>Actinomycetota</taxon>
        <taxon>Actinomycetes</taxon>
        <taxon>Streptosporangiales</taxon>
        <taxon>Thermomonosporaceae</taxon>
        <taxon>Actinomadura</taxon>
    </lineage>
</organism>
<proteinExistence type="predicted"/>
<dbReference type="SUPFAM" id="SSF55729">
    <property type="entry name" value="Acyl-CoA N-acyltransferases (Nat)"/>
    <property type="match status" value="2"/>
</dbReference>
<dbReference type="InterPro" id="IPR016181">
    <property type="entry name" value="Acyl_CoA_acyltransferase"/>
</dbReference>
<keyword evidence="4" id="KW-1185">Reference proteome</keyword>
<gene>
    <name evidence="3" type="ORF">ACFPZN_16475</name>
</gene>
<dbReference type="Gene3D" id="3.40.630.30">
    <property type="match status" value="1"/>
</dbReference>
<feature type="domain" description="N-acetyltransferase" evidence="2">
    <location>
        <begin position="134"/>
        <end position="281"/>
    </location>
</feature>
<name>A0ABW1A208_9ACTN</name>
<dbReference type="EMBL" id="JBHSON010000020">
    <property type="protein sequence ID" value="MFC5747225.1"/>
    <property type="molecule type" value="Genomic_DNA"/>
</dbReference>
<dbReference type="Proteomes" id="UP001596074">
    <property type="component" value="Unassembled WGS sequence"/>
</dbReference>
<reference evidence="4" key="1">
    <citation type="journal article" date="2019" name="Int. J. Syst. Evol. Microbiol.">
        <title>The Global Catalogue of Microorganisms (GCM) 10K type strain sequencing project: providing services to taxonomists for standard genome sequencing and annotation.</title>
        <authorList>
            <consortium name="The Broad Institute Genomics Platform"/>
            <consortium name="The Broad Institute Genome Sequencing Center for Infectious Disease"/>
            <person name="Wu L."/>
            <person name="Ma J."/>
        </authorList>
    </citation>
    <scope>NUCLEOTIDE SEQUENCE [LARGE SCALE GENOMIC DNA]</scope>
    <source>
        <strain evidence="4">KCTC 42087</strain>
    </source>
</reference>
<accession>A0ABW1A208</accession>